<feature type="domain" description="Serine aminopeptidase S33" evidence="2">
    <location>
        <begin position="64"/>
        <end position="175"/>
    </location>
</feature>
<evidence type="ECO:0000313" key="3">
    <source>
        <dbReference type="EMBL" id="KAK7359697.1"/>
    </source>
</evidence>
<dbReference type="SUPFAM" id="SSF53474">
    <property type="entry name" value="alpha/beta-Hydrolases"/>
    <property type="match status" value="1"/>
</dbReference>
<dbReference type="Pfam" id="PF12146">
    <property type="entry name" value="Hydrolase_4"/>
    <property type="match status" value="1"/>
</dbReference>
<feature type="compositionally biased region" description="Basic and acidic residues" evidence="1">
    <location>
        <begin position="462"/>
        <end position="476"/>
    </location>
</feature>
<accession>A0AAN9MS86</accession>
<feature type="compositionally biased region" description="Low complexity" evidence="1">
    <location>
        <begin position="518"/>
        <end position="538"/>
    </location>
</feature>
<dbReference type="InterPro" id="IPR029058">
    <property type="entry name" value="AB_hydrolase_fold"/>
</dbReference>
<dbReference type="InterPro" id="IPR052920">
    <property type="entry name" value="DNA-binding_regulatory"/>
</dbReference>
<dbReference type="InterPro" id="IPR022742">
    <property type="entry name" value="Hydrolase_4"/>
</dbReference>
<evidence type="ECO:0000256" key="1">
    <source>
        <dbReference type="SAM" id="MobiDB-lite"/>
    </source>
</evidence>
<feature type="compositionally biased region" description="Polar residues" evidence="1">
    <location>
        <begin position="477"/>
        <end position="486"/>
    </location>
</feature>
<dbReference type="EMBL" id="JAYMYQ010000001">
    <property type="protein sequence ID" value="KAK7359697.1"/>
    <property type="molecule type" value="Genomic_DNA"/>
</dbReference>
<evidence type="ECO:0000259" key="2">
    <source>
        <dbReference type="Pfam" id="PF12146"/>
    </source>
</evidence>
<dbReference type="PANTHER" id="PTHR43358">
    <property type="entry name" value="ALPHA/BETA-HYDROLASE"/>
    <property type="match status" value="1"/>
</dbReference>
<feature type="compositionally biased region" description="Basic and acidic residues" evidence="1">
    <location>
        <begin position="365"/>
        <end position="375"/>
    </location>
</feature>
<organism evidence="3 4">
    <name type="scientific">Canavalia gladiata</name>
    <name type="common">Sword bean</name>
    <name type="synonym">Dolichos gladiatus</name>
    <dbReference type="NCBI Taxonomy" id="3824"/>
    <lineage>
        <taxon>Eukaryota</taxon>
        <taxon>Viridiplantae</taxon>
        <taxon>Streptophyta</taxon>
        <taxon>Embryophyta</taxon>
        <taxon>Tracheophyta</taxon>
        <taxon>Spermatophyta</taxon>
        <taxon>Magnoliopsida</taxon>
        <taxon>eudicotyledons</taxon>
        <taxon>Gunneridae</taxon>
        <taxon>Pentapetalae</taxon>
        <taxon>rosids</taxon>
        <taxon>fabids</taxon>
        <taxon>Fabales</taxon>
        <taxon>Fabaceae</taxon>
        <taxon>Papilionoideae</taxon>
        <taxon>50 kb inversion clade</taxon>
        <taxon>NPAAA clade</taxon>
        <taxon>indigoferoid/millettioid clade</taxon>
        <taxon>Phaseoleae</taxon>
        <taxon>Canavalia</taxon>
    </lineage>
</organism>
<feature type="region of interest" description="Disordered" evidence="1">
    <location>
        <begin position="515"/>
        <end position="547"/>
    </location>
</feature>
<comment type="caution">
    <text evidence="3">The sequence shown here is derived from an EMBL/GenBank/DDBJ whole genome shotgun (WGS) entry which is preliminary data.</text>
</comment>
<protein>
    <recommendedName>
        <fullName evidence="2">Serine aminopeptidase S33 domain-containing protein</fullName>
    </recommendedName>
</protein>
<keyword evidence="4" id="KW-1185">Reference proteome</keyword>
<feature type="region of interest" description="Disordered" evidence="1">
    <location>
        <begin position="443"/>
        <end position="486"/>
    </location>
</feature>
<feature type="compositionally biased region" description="Polar residues" evidence="1">
    <location>
        <begin position="451"/>
        <end position="460"/>
    </location>
</feature>
<dbReference type="Proteomes" id="UP001367508">
    <property type="component" value="Unassembled WGS sequence"/>
</dbReference>
<gene>
    <name evidence="3" type="ORF">VNO77_01660</name>
</gene>
<feature type="region of interest" description="Disordered" evidence="1">
    <location>
        <begin position="320"/>
        <end position="380"/>
    </location>
</feature>
<sequence length="608" mass="67499">MEQLVNFIIRPPRAEYDPKSDLLDYEFMLKGKWFQRKDVEIKNSRGDVLQCSHYMPIVSPDGKPLPCVIYCHGNSGCRADASEAAIVLLPSNITVFTLDFSGSGISGGEHVTLGWNEKDDLKAVVNYLRTDGNVSLIGLWGRSMGAVTSLRYGAEDPSIAGMVLDSPFSDLVDLMMELVDTYRVRLPKFTVKFAIKYMRRTILKKAKFDIMDLNTIKVAKSCYVPALIGHANDDDFIRPHHSDRILEAYMGDKNIFKFEGDHNSPRPQFYFDSINFFFHNVLQPPEDELGESFFDIMNDYFGKEVWRSVHEFDYGNEPSFENKGMTEVPNAEPSTSSTVDAIKQARSKRSMSRMEVPSDISSKGGQRDREAEKCDVSPSSSTMISFELSNGHLYNPLVPTDLDDDQYVEYQLDDLAGFPSSAGQEQKMFTEVMVESLKDREIRNPQGEQPPVNSANTMSAEPSDKDDSHASSHETESSLLKHSVHSTASTISTASDVSEPLKAETNSISVIHSQNLASEPSPVPSLSLSEIPPISTPSLDTSSVSESGNTEGACACIASAANIQSSSDTDISHNTKATVTVIKNPSGHILNGLMRRWDFNFFRNSHNR</sequence>
<dbReference type="AlphaFoldDB" id="A0AAN9MS86"/>
<name>A0AAN9MS86_CANGL</name>
<dbReference type="PANTHER" id="PTHR43358:SF4">
    <property type="entry name" value="ALPHA_BETA HYDROLASE FOLD-1 DOMAIN-CONTAINING PROTEIN"/>
    <property type="match status" value="1"/>
</dbReference>
<proteinExistence type="predicted"/>
<dbReference type="Gene3D" id="3.40.50.1820">
    <property type="entry name" value="alpha/beta hydrolase"/>
    <property type="match status" value="1"/>
</dbReference>
<reference evidence="3 4" key="1">
    <citation type="submission" date="2024-01" db="EMBL/GenBank/DDBJ databases">
        <title>The genomes of 5 underutilized Papilionoideae crops provide insights into root nodulation and disease resistanc.</title>
        <authorList>
            <person name="Jiang F."/>
        </authorList>
    </citation>
    <scope>NUCLEOTIDE SEQUENCE [LARGE SCALE GENOMIC DNA]</scope>
    <source>
        <strain evidence="3">LVBAO_FW01</strain>
        <tissue evidence="3">Leaves</tissue>
    </source>
</reference>
<evidence type="ECO:0000313" key="4">
    <source>
        <dbReference type="Proteomes" id="UP001367508"/>
    </source>
</evidence>